<dbReference type="AlphaFoldDB" id="A0A9D1IPX4"/>
<dbReference type="EMBL" id="DVMT01000020">
    <property type="protein sequence ID" value="HIU40057.1"/>
    <property type="molecule type" value="Genomic_DNA"/>
</dbReference>
<comment type="caution">
    <text evidence="1">The sequence shown here is derived from an EMBL/GenBank/DDBJ whole genome shotgun (WGS) entry which is preliminary data.</text>
</comment>
<organism evidence="1 2">
    <name type="scientific">Candidatus Aphodocola excrementigallinarum</name>
    <dbReference type="NCBI Taxonomy" id="2840670"/>
    <lineage>
        <taxon>Bacteria</taxon>
        <taxon>Bacillati</taxon>
        <taxon>Bacillota</taxon>
        <taxon>Bacilli</taxon>
        <taxon>Candidatus Aphodocola</taxon>
    </lineage>
</organism>
<evidence type="ECO:0000313" key="2">
    <source>
        <dbReference type="Proteomes" id="UP000824074"/>
    </source>
</evidence>
<dbReference type="Proteomes" id="UP000824074">
    <property type="component" value="Unassembled WGS sequence"/>
</dbReference>
<accession>A0A9D1IPX4</accession>
<protein>
    <submittedName>
        <fullName evidence="1">Uncharacterized protein</fullName>
    </submittedName>
</protein>
<reference evidence="1" key="1">
    <citation type="submission" date="2020-10" db="EMBL/GenBank/DDBJ databases">
        <authorList>
            <person name="Gilroy R."/>
        </authorList>
    </citation>
    <scope>NUCLEOTIDE SEQUENCE</scope>
    <source>
        <strain evidence="1">CHK193-30670</strain>
    </source>
</reference>
<gene>
    <name evidence="1" type="ORF">IAB68_01980</name>
</gene>
<evidence type="ECO:0000313" key="1">
    <source>
        <dbReference type="EMBL" id="HIU40057.1"/>
    </source>
</evidence>
<sequence length="330" mass="39205">MTDKEKAKLINELKESGNIISILDKVKNKLSFVEMLKLADDLSNKKKEIVYDYALNNYNVSVDDVSLILKNDNDRILLINTLLKYNYLNTAYYAMKSMDNPKSLSNDSLLRIINERDTVSLIREFNTLFIDELLDRKDYYNLIKYSDELPNDVIKKIYIKSFSSVRDYSYIIYMLSKDKRKEYTKVFLEEKCDNALIANHILKNKDYEKEDYERLLLIVVMFAKSDVIYDVLMRENLSDNQRKTLEKALLDTHDIEYIAYYYFFKDIEKFNLLFGSSLLFLSYVTLNKDKFKNKNILSKIKEKIKEENNNELSSKIEGNINTYIKKRRIK</sequence>
<name>A0A9D1IPX4_9FIRM</name>
<reference evidence="1" key="2">
    <citation type="journal article" date="2021" name="PeerJ">
        <title>Extensive microbial diversity within the chicken gut microbiome revealed by metagenomics and culture.</title>
        <authorList>
            <person name="Gilroy R."/>
            <person name="Ravi A."/>
            <person name="Getino M."/>
            <person name="Pursley I."/>
            <person name="Horton D.L."/>
            <person name="Alikhan N.F."/>
            <person name="Baker D."/>
            <person name="Gharbi K."/>
            <person name="Hall N."/>
            <person name="Watson M."/>
            <person name="Adriaenssens E.M."/>
            <person name="Foster-Nyarko E."/>
            <person name="Jarju S."/>
            <person name="Secka A."/>
            <person name="Antonio M."/>
            <person name="Oren A."/>
            <person name="Chaudhuri R.R."/>
            <person name="La Ragione R."/>
            <person name="Hildebrand F."/>
            <person name="Pallen M.J."/>
        </authorList>
    </citation>
    <scope>NUCLEOTIDE SEQUENCE</scope>
    <source>
        <strain evidence="1">CHK193-30670</strain>
    </source>
</reference>
<proteinExistence type="predicted"/>